<dbReference type="STRING" id="106370.Francci3_4007"/>
<evidence type="ECO:0000313" key="3">
    <source>
        <dbReference type="Proteomes" id="UP000001937"/>
    </source>
</evidence>
<proteinExistence type="predicted"/>
<dbReference type="Proteomes" id="UP000001937">
    <property type="component" value="Chromosome"/>
</dbReference>
<accession>Q2J5T5</accession>
<dbReference type="RefSeq" id="WP_011438378.1">
    <property type="nucleotide sequence ID" value="NC_007777.1"/>
</dbReference>
<sequence length="115" mass="12184">MLDGAAARTGQDLLDLSLGARLTPAALAAVVPGGSVTTLAPTRAALSQIRPTPENSQTWGSVWDLAERPLPLPDASFDAVIGFSVLAPLRHPRRMLTDITRVLSGRSARFRRVSA</sequence>
<reference evidence="2 3" key="1">
    <citation type="journal article" date="2007" name="Genome Res.">
        <title>Genome characteristics of facultatively symbiotic Frankia sp. strains reflect host range and host plant biogeography.</title>
        <authorList>
            <person name="Normand P."/>
            <person name="Lapierre P."/>
            <person name="Tisa L.S."/>
            <person name="Gogarten J.P."/>
            <person name="Alloisio N."/>
            <person name="Bagnarol E."/>
            <person name="Bassi C.A."/>
            <person name="Berry A.M."/>
            <person name="Bickhart D.M."/>
            <person name="Choisne N."/>
            <person name="Couloux A."/>
            <person name="Cournoyer B."/>
            <person name="Cruveiller S."/>
            <person name="Daubin V."/>
            <person name="Demange N."/>
            <person name="Francino M.P."/>
            <person name="Goltsman E."/>
            <person name="Huang Y."/>
            <person name="Kopp O.R."/>
            <person name="Labarre L."/>
            <person name="Lapidus A."/>
            <person name="Lavire C."/>
            <person name="Marechal J."/>
            <person name="Martinez M."/>
            <person name="Mastronunzio J.E."/>
            <person name="Mullin B.C."/>
            <person name="Niemann J."/>
            <person name="Pujic P."/>
            <person name="Rawnsley T."/>
            <person name="Rouy Z."/>
            <person name="Schenowitz C."/>
            <person name="Sellstedt A."/>
            <person name="Tavares F."/>
            <person name="Tomkins J.P."/>
            <person name="Vallenet D."/>
            <person name="Valverde C."/>
            <person name="Wall L.G."/>
            <person name="Wang Y."/>
            <person name="Medigue C."/>
            <person name="Benson D.R."/>
        </authorList>
    </citation>
    <scope>NUCLEOTIDE SEQUENCE [LARGE SCALE GENOMIC DNA]</scope>
    <source>
        <strain evidence="3">DSM 45818 / CECT 9043 / CcI3</strain>
    </source>
</reference>
<dbReference type="Gene3D" id="3.40.50.150">
    <property type="entry name" value="Vaccinia Virus protein VP39"/>
    <property type="match status" value="1"/>
</dbReference>
<dbReference type="KEGG" id="fra:Francci3_4007"/>
<dbReference type="SUPFAM" id="SSF53335">
    <property type="entry name" value="S-adenosyl-L-methionine-dependent methyltransferases"/>
    <property type="match status" value="1"/>
</dbReference>
<dbReference type="AlphaFoldDB" id="Q2J5T5"/>
<dbReference type="InterPro" id="IPR013216">
    <property type="entry name" value="Methyltransf_11"/>
</dbReference>
<organism evidence="2 3">
    <name type="scientific">Frankia casuarinae (strain DSM 45818 / CECT 9043 / HFP020203 / CcI3)</name>
    <dbReference type="NCBI Taxonomy" id="106370"/>
    <lineage>
        <taxon>Bacteria</taxon>
        <taxon>Bacillati</taxon>
        <taxon>Actinomycetota</taxon>
        <taxon>Actinomycetes</taxon>
        <taxon>Frankiales</taxon>
        <taxon>Frankiaceae</taxon>
        <taxon>Frankia</taxon>
    </lineage>
</organism>
<gene>
    <name evidence="2" type="ordered locus">Francci3_4007</name>
</gene>
<protein>
    <recommendedName>
        <fullName evidence="1">Methyltransferase type 11 domain-containing protein</fullName>
    </recommendedName>
</protein>
<dbReference type="Pfam" id="PF08241">
    <property type="entry name" value="Methyltransf_11"/>
    <property type="match status" value="1"/>
</dbReference>
<name>Q2J5T5_FRACC</name>
<evidence type="ECO:0000313" key="2">
    <source>
        <dbReference type="EMBL" id="ABD13357.1"/>
    </source>
</evidence>
<dbReference type="HOGENOM" id="CLU_2105392_0_0_11"/>
<feature type="domain" description="Methyltransferase type 11" evidence="1">
    <location>
        <begin position="14"/>
        <end position="104"/>
    </location>
</feature>
<keyword evidence="3" id="KW-1185">Reference proteome</keyword>
<dbReference type="GO" id="GO:0008757">
    <property type="term" value="F:S-adenosylmethionine-dependent methyltransferase activity"/>
    <property type="evidence" value="ECO:0007669"/>
    <property type="project" value="InterPro"/>
</dbReference>
<dbReference type="InterPro" id="IPR029063">
    <property type="entry name" value="SAM-dependent_MTases_sf"/>
</dbReference>
<evidence type="ECO:0000259" key="1">
    <source>
        <dbReference type="Pfam" id="PF08241"/>
    </source>
</evidence>
<dbReference type="eggNOG" id="COG2226">
    <property type="taxonomic scope" value="Bacteria"/>
</dbReference>
<dbReference type="EMBL" id="CP000249">
    <property type="protein sequence ID" value="ABD13357.1"/>
    <property type="molecule type" value="Genomic_DNA"/>
</dbReference>